<gene>
    <name evidence="3" type="ORF">GCM10009096_08810</name>
</gene>
<dbReference type="RefSeq" id="WP_229956553.1">
    <property type="nucleotide sequence ID" value="NZ_BAAAEM010000002.1"/>
</dbReference>
<dbReference type="EMBL" id="BAAAEM010000002">
    <property type="protein sequence ID" value="GAA0470145.1"/>
    <property type="molecule type" value="Genomic_DNA"/>
</dbReference>
<evidence type="ECO:0000313" key="3">
    <source>
        <dbReference type="EMBL" id="GAA0470145.1"/>
    </source>
</evidence>
<proteinExistence type="predicted"/>
<feature type="chain" id="PRO_5045632157" description="Beta-lactamase-related domain-containing protein" evidence="1">
    <location>
        <begin position="23"/>
        <end position="454"/>
    </location>
</feature>
<comment type="caution">
    <text evidence="3">The sequence shown here is derived from an EMBL/GenBank/DDBJ whole genome shotgun (WGS) entry which is preliminary data.</text>
</comment>
<feature type="domain" description="Beta-lactamase-related" evidence="2">
    <location>
        <begin position="170"/>
        <end position="428"/>
    </location>
</feature>
<dbReference type="SUPFAM" id="SSF56601">
    <property type="entry name" value="beta-lactamase/transpeptidase-like"/>
    <property type="match status" value="1"/>
</dbReference>
<dbReference type="InterPro" id="IPR001466">
    <property type="entry name" value="Beta-lactam-related"/>
</dbReference>
<keyword evidence="4" id="KW-1185">Reference proteome</keyword>
<evidence type="ECO:0000259" key="2">
    <source>
        <dbReference type="Pfam" id="PF00144"/>
    </source>
</evidence>
<dbReference type="InterPro" id="IPR050789">
    <property type="entry name" value="Diverse_Enzym_Activities"/>
</dbReference>
<dbReference type="PANTHER" id="PTHR43283">
    <property type="entry name" value="BETA-LACTAMASE-RELATED"/>
    <property type="match status" value="1"/>
</dbReference>
<keyword evidence="1" id="KW-0732">Signal</keyword>
<reference evidence="3 4" key="1">
    <citation type="journal article" date="2019" name="Int. J. Syst. Evol. Microbiol.">
        <title>The Global Catalogue of Microorganisms (GCM) 10K type strain sequencing project: providing services to taxonomists for standard genome sequencing and annotation.</title>
        <authorList>
            <consortium name="The Broad Institute Genomics Platform"/>
            <consortium name="The Broad Institute Genome Sequencing Center for Infectious Disease"/>
            <person name="Wu L."/>
            <person name="Ma J."/>
        </authorList>
    </citation>
    <scope>NUCLEOTIDE SEQUENCE [LARGE SCALE GENOMIC DNA]</scope>
    <source>
        <strain evidence="3 4">JCM 14162</strain>
    </source>
</reference>
<evidence type="ECO:0000313" key="4">
    <source>
        <dbReference type="Proteomes" id="UP001500713"/>
    </source>
</evidence>
<dbReference type="PANTHER" id="PTHR43283:SF7">
    <property type="entry name" value="BETA-LACTAMASE-RELATED DOMAIN-CONTAINING PROTEIN"/>
    <property type="match status" value="1"/>
</dbReference>
<evidence type="ECO:0000256" key="1">
    <source>
        <dbReference type="SAM" id="SignalP"/>
    </source>
</evidence>
<dbReference type="InterPro" id="IPR012338">
    <property type="entry name" value="Beta-lactam/transpept-like"/>
</dbReference>
<feature type="signal peptide" evidence="1">
    <location>
        <begin position="1"/>
        <end position="22"/>
    </location>
</feature>
<protein>
    <recommendedName>
        <fullName evidence="2">Beta-lactamase-related domain-containing protein</fullName>
    </recommendedName>
</protein>
<name>A0ABN1A8D8_9SPHN</name>
<dbReference type="Pfam" id="PF00144">
    <property type="entry name" value="Beta-lactamase"/>
    <property type="match status" value="1"/>
</dbReference>
<accession>A0ABN1A8D8</accession>
<sequence length="454" mass="50376">MNIRKLLVIGSLLFSAPLAGQAKEAPTDYDRALAAGYKAQFICSGLWNGGKSLADIEADELTGIYDHIAKIVPTLTASIDQETRQVQVRYSDVMPPRIAIWNPMTGCTGMPIGFAGIELEEPPQLRSFSDDLPWPMGDKGAVFKTSNLSKKIRPIASAAFDPSKYGGKTSAVIVIKDDKIVTERYKNGHDRHTAQRTWSVAKSIAGTLIGHSVHQGFSNVDAPAKIVEWQSVFDQRRTITLDHLMRMSSGLISDTAGNRTDPIYMGGATVTQRAVNWPLLYPPGSRFRYANNDTLLAVYAARSGPFEPYDFFQKIGMTRTYAETDWQEHPILSSQVWTTARDLGRLGILYLNNGLWPYGADRPERLLPESWRKYVSTASGPQPDREFGYGATFWLMNKSDGIPADTFAAFGNRGQYLVIIPSLDTVIVRRGYDTRSNRFDIATFTRDIVKVSGS</sequence>
<dbReference type="Proteomes" id="UP001500713">
    <property type="component" value="Unassembled WGS sequence"/>
</dbReference>
<dbReference type="Gene3D" id="3.40.710.10">
    <property type="entry name" value="DD-peptidase/beta-lactamase superfamily"/>
    <property type="match status" value="1"/>
</dbReference>
<organism evidence="3 4">
    <name type="scientific">Parasphingorhabdus litoris</name>
    <dbReference type="NCBI Taxonomy" id="394733"/>
    <lineage>
        <taxon>Bacteria</taxon>
        <taxon>Pseudomonadati</taxon>
        <taxon>Pseudomonadota</taxon>
        <taxon>Alphaproteobacteria</taxon>
        <taxon>Sphingomonadales</taxon>
        <taxon>Sphingomonadaceae</taxon>
        <taxon>Parasphingorhabdus</taxon>
    </lineage>
</organism>